<dbReference type="EMBL" id="VSRR010100407">
    <property type="protein sequence ID" value="MPC94945.1"/>
    <property type="molecule type" value="Genomic_DNA"/>
</dbReference>
<feature type="domain" description="Oxidoreductase-like" evidence="2">
    <location>
        <begin position="72"/>
        <end position="95"/>
    </location>
</feature>
<evidence type="ECO:0000313" key="3">
    <source>
        <dbReference type="EMBL" id="MPC94945.1"/>
    </source>
</evidence>
<keyword evidence="4" id="KW-1185">Reference proteome</keyword>
<evidence type="ECO:0000259" key="2">
    <source>
        <dbReference type="Pfam" id="PF09791"/>
    </source>
</evidence>
<dbReference type="PANTHER" id="PTHR21193:SF3">
    <property type="entry name" value="OXIDOREDUCTASE-LIKE DOMAIN-CONTAINING PROTEIN 1"/>
    <property type="match status" value="1"/>
</dbReference>
<organism evidence="3 4">
    <name type="scientific">Portunus trituberculatus</name>
    <name type="common">Swimming crab</name>
    <name type="synonym">Neptunus trituberculatus</name>
    <dbReference type="NCBI Taxonomy" id="210409"/>
    <lineage>
        <taxon>Eukaryota</taxon>
        <taxon>Metazoa</taxon>
        <taxon>Ecdysozoa</taxon>
        <taxon>Arthropoda</taxon>
        <taxon>Crustacea</taxon>
        <taxon>Multicrustacea</taxon>
        <taxon>Malacostraca</taxon>
        <taxon>Eumalacostraca</taxon>
        <taxon>Eucarida</taxon>
        <taxon>Decapoda</taxon>
        <taxon>Pleocyemata</taxon>
        <taxon>Brachyura</taxon>
        <taxon>Eubrachyura</taxon>
        <taxon>Portunoidea</taxon>
        <taxon>Portunidae</taxon>
        <taxon>Portuninae</taxon>
        <taxon>Portunus</taxon>
    </lineage>
</organism>
<dbReference type="PANTHER" id="PTHR21193">
    <property type="entry name" value="OXIDOREDUCTASE-LIKE DOMAIN-CONTAINING PROTEIN 1"/>
    <property type="match status" value="1"/>
</dbReference>
<accession>A0A5B7JK37</accession>
<dbReference type="AlphaFoldDB" id="A0A5B7JK37"/>
<dbReference type="OrthoDB" id="10064411at2759"/>
<dbReference type="InterPro" id="IPR019180">
    <property type="entry name" value="Oxidoreductase-like_N"/>
</dbReference>
<gene>
    <name evidence="3" type="primary">OXLD1</name>
    <name evidence="3" type="ORF">E2C01_090137</name>
</gene>
<name>A0A5B7JK37_PORTR</name>
<dbReference type="Pfam" id="PF09791">
    <property type="entry name" value="Oxidored-like"/>
    <property type="match status" value="1"/>
</dbReference>
<protein>
    <submittedName>
        <fullName evidence="3">Oxidoreductase-like domain-containing protein 1</fullName>
    </submittedName>
</protein>
<dbReference type="Proteomes" id="UP000324222">
    <property type="component" value="Unassembled WGS sequence"/>
</dbReference>
<dbReference type="GO" id="GO:0005739">
    <property type="term" value="C:mitochondrion"/>
    <property type="evidence" value="ECO:0007669"/>
    <property type="project" value="TreeGrafter"/>
</dbReference>
<evidence type="ECO:0000256" key="1">
    <source>
        <dbReference type="SAM" id="MobiDB-lite"/>
    </source>
</evidence>
<reference evidence="3 4" key="1">
    <citation type="submission" date="2019-05" db="EMBL/GenBank/DDBJ databases">
        <title>Another draft genome of Portunus trituberculatus and its Hox gene families provides insights of decapod evolution.</title>
        <authorList>
            <person name="Jeong J.-H."/>
            <person name="Song I."/>
            <person name="Kim S."/>
            <person name="Choi T."/>
            <person name="Kim D."/>
            <person name="Ryu S."/>
            <person name="Kim W."/>
        </authorList>
    </citation>
    <scope>NUCLEOTIDE SEQUENCE [LARGE SCALE GENOMIC DNA]</scope>
    <source>
        <tissue evidence="3">Muscle</tissue>
    </source>
</reference>
<proteinExistence type="predicted"/>
<evidence type="ECO:0000313" key="4">
    <source>
        <dbReference type="Proteomes" id="UP000324222"/>
    </source>
</evidence>
<feature type="region of interest" description="Disordered" evidence="1">
    <location>
        <begin position="24"/>
        <end position="64"/>
    </location>
</feature>
<sequence>MSAWYCLRRVTPAHPRSFAAPFPVANSITRRKSNKPTPLPDKGASVKNNSGQPTLPNPCELRDPQSDMQVLPPTTCCGSGCPNCVWVEYAEKLADLYCDGGLEAERTIERDVTDPNLKAYILMEVRLNTRQKK</sequence>
<dbReference type="InterPro" id="IPR039251">
    <property type="entry name" value="OXLD1"/>
</dbReference>
<comment type="caution">
    <text evidence="3">The sequence shown here is derived from an EMBL/GenBank/DDBJ whole genome shotgun (WGS) entry which is preliminary data.</text>
</comment>